<reference evidence="4 5" key="1">
    <citation type="submission" date="2024-10" db="EMBL/GenBank/DDBJ databases">
        <title>The Natural Products Discovery Center: Release of the First 8490 Sequenced Strains for Exploring Actinobacteria Biosynthetic Diversity.</title>
        <authorList>
            <person name="Kalkreuter E."/>
            <person name="Kautsar S.A."/>
            <person name="Yang D."/>
            <person name="Bader C.D."/>
            <person name="Teijaro C.N."/>
            <person name="Fluegel L."/>
            <person name="Davis C.M."/>
            <person name="Simpson J.R."/>
            <person name="Lauterbach L."/>
            <person name="Steele A.D."/>
            <person name="Gui C."/>
            <person name="Meng S."/>
            <person name="Li G."/>
            <person name="Viehrig K."/>
            <person name="Ye F."/>
            <person name="Su P."/>
            <person name="Kiefer A.F."/>
            <person name="Nichols A."/>
            <person name="Cepeda A.J."/>
            <person name="Yan W."/>
            <person name="Fan B."/>
            <person name="Jiang Y."/>
            <person name="Adhikari A."/>
            <person name="Zheng C.-J."/>
            <person name="Schuster L."/>
            <person name="Cowan T.M."/>
            <person name="Smanski M.J."/>
            <person name="Chevrette M.G."/>
            <person name="De Carvalho L.P.S."/>
            <person name="Shen B."/>
        </authorList>
    </citation>
    <scope>NUCLEOTIDE SEQUENCE [LARGE SCALE GENOMIC DNA]</scope>
    <source>
        <strain evidence="4 5">NPDC053399</strain>
    </source>
</reference>
<sequence>MTRLQARRIHRHDGVAVLAVVGELDLDSEQVLAEATASVLDTGQVRLVLDCGQLSFCDSRGLGLLLTLRQTLDDRGGSLVLAAPSDQLLRTLELTGADQVLTLTDGVEEAADLLLPPGAAGVTGNAGSG</sequence>
<evidence type="ECO:0000313" key="5">
    <source>
        <dbReference type="Proteomes" id="UP001614394"/>
    </source>
</evidence>
<organism evidence="4 5">
    <name type="scientific">Streptomyces fildesensis</name>
    <dbReference type="NCBI Taxonomy" id="375757"/>
    <lineage>
        <taxon>Bacteria</taxon>
        <taxon>Bacillati</taxon>
        <taxon>Actinomycetota</taxon>
        <taxon>Actinomycetes</taxon>
        <taxon>Kitasatosporales</taxon>
        <taxon>Streptomycetaceae</taxon>
        <taxon>Streptomyces</taxon>
    </lineage>
</organism>
<dbReference type="Proteomes" id="UP001614394">
    <property type="component" value="Unassembled WGS sequence"/>
</dbReference>
<dbReference type="Gene3D" id="3.30.750.24">
    <property type="entry name" value="STAS domain"/>
    <property type="match status" value="1"/>
</dbReference>
<comment type="similarity">
    <text evidence="1 2">Belongs to the anti-sigma-factor antagonist family.</text>
</comment>
<keyword evidence="5" id="KW-1185">Reference proteome</keyword>
<evidence type="ECO:0000313" key="4">
    <source>
        <dbReference type="EMBL" id="MFI9100220.1"/>
    </source>
</evidence>
<evidence type="ECO:0000259" key="3">
    <source>
        <dbReference type="PROSITE" id="PS50801"/>
    </source>
</evidence>
<dbReference type="CDD" id="cd07043">
    <property type="entry name" value="STAS_anti-anti-sigma_factors"/>
    <property type="match status" value="1"/>
</dbReference>
<evidence type="ECO:0000256" key="2">
    <source>
        <dbReference type="RuleBase" id="RU003749"/>
    </source>
</evidence>
<dbReference type="RefSeq" id="WP_399645197.1">
    <property type="nucleotide sequence ID" value="NZ_JBITYG010000002.1"/>
</dbReference>
<evidence type="ECO:0000256" key="1">
    <source>
        <dbReference type="ARBA" id="ARBA00009013"/>
    </source>
</evidence>
<dbReference type="PANTHER" id="PTHR33495:SF2">
    <property type="entry name" value="ANTI-SIGMA FACTOR ANTAGONIST TM_1081-RELATED"/>
    <property type="match status" value="1"/>
</dbReference>
<gene>
    <name evidence="4" type="ORF">ACIGXA_06825</name>
</gene>
<protein>
    <recommendedName>
        <fullName evidence="2">Anti-sigma factor antagonist</fullName>
    </recommendedName>
</protein>
<dbReference type="InterPro" id="IPR036513">
    <property type="entry name" value="STAS_dom_sf"/>
</dbReference>
<dbReference type="EMBL" id="JBITYG010000002">
    <property type="protein sequence ID" value="MFI9100220.1"/>
    <property type="molecule type" value="Genomic_DNA"/>
</dbReference>
<dbReference type="PROSITE" id="PS50801">
    <property type="entry name" value="STAS"/>
    <property type="match status" value="1"/>
</dbReference>
<dbReference type="Pfam" id="PF01740">
    <property type="entry name" value="STAS"/>
    <property type="match status" value="1"/>
</dbReference>
<dbReference type="PANTHER" id="PTHR33495">
    <property type="entry name" value="ANTI-SIGMA FACTOR ANTAGONIST TM_1081-RELATED-RELATED"/>
    <property type="match status" value="1"/>
</dbReference>
<dbReference type="InterPro" id="IPR003658">
    <property type="entry name" value="Anti-sigma_ant"/>
</dbReference>
<name>A0ABW8C1C5_9ACTN</name>
<dbReference type="SUPFAM" id="SSF52091">
    <property type="entry name" value="SpoIIaa-like"/>
    <property type="match status" value="1"/>
</dbReference>
<feature type="domain" description="STAS" evidence="3">
    <location>
        <begin position="5"/>
        <end position="114"/>
    </location>
</feature>
<accession>A0ABW8C1C5</accession>
<dbReference type="NCBIfam" id="TIGR00377">
    <property type="entry name" value="ant_ant_sig"/>
    <property type="match status" value="1"/>
</dbReference>
<proteinExistence type="inferred from homology"/>
<dbReference type="InterPro" id="IPR002645">
    <property type="entry name" value="STAS_dom"/>
</dbReference>
<comment type="caution">
    <text evidence="4">The sequence shown here is derived from an EMBL/GenBank/DDBJ whole genome shotgun (WGS) entry which is preliminary data.</text>
</comment>